<dbReference type="Pfam" id="PF01464">
    <property type="entry name" value="SLT"/>
    <property type="match status" value="1"/>
</dbReference>
<comment type="similarity">
    <text evidence="2">Belongs to the virb1 family.</text>
</comment>
<feature type="signal peptide" evidence="3">
    <location>
        <begin position="1"/>
        <end position="20"/>
    </location>
</feature>
<feature type="domain" description="Transglycosylase SLT" evidence="4">
    <location>
        <begin position="76"/>
        <end position="174"/>
    </location>
</feature>
<sequence>MGLRTLPLAAAFCLLATAVAGEPLRPVPRDHIVAVALEIPDTLRPRARPADDRRCAPDGAICIATRSYAADVCRTIEAAAALHGLDSGFLARLLWRESLFDAAAVSPAGALGIAQFIPATAERRGLSDPFNPAEAILASAHYLRDLRGRFGNLGLAAAAYNAGEERVSRYLAGRSGLPGETRAYVAAITGHAAEDWRNGPTPRPDLALDPGRPFLDACLDKATARRMPSFEPQLRPWAVILAGRDDAEAANLEARQAVARAGTLLSGERIDTARQRFPGMRTARHFAQVGRDSRSEADALCARLKGAGLGCIVRRN</sequence>
<comment type="similarity">
    <text evidence="1">Belongs to the transglycosylase Slt family.</text>
</comment>
<accession>A0A5C4NB54</accession>
<evidence type="ECO:0000256" key="1">
    <source>
        <dbReference type="ARBA" id="ARBA00007734"/>
    </source>
</evidence>
<dbReference type="InterPro" id="IPR008258">
    <property type="entry name" value="Transglycosylase_SLT_dom_1"/>
</dbReference>
<dbReference type="EMBL" id="VDFV01000010">
    <property type="protein sequence ID" value="TNC72014.1"/>
    <property type="molecule type" value="Genomic_DNA"/>
</dbReference>
<organism evidence="5 6">
    <name type="scientific">Rubellimicrobium roseum</name>
    <dbReference type="NCBI Taxonomy" id="687525"/>
    <lineage>
        <taxon>Bacteria</taxon>
        <taxon>Pseudomonadati</taxon>
        <taxon>Pseudomonadota</taxon>
        <taxon>Alphaproteobacteria</taxon>
        <taxon>Rhodobacterales</taxon>
        <taxon>Roseobacteraceae</taxon>
        <taxon>Rubellimicrobium</taxon>
    </lineage>
</organism>
<evidence type="ECO:0000313" key="5">
    <source>
        <dbReference type="EMBL" id="TNC72014.1"/>
    </source>
</evidence>
<dbReference type="PANTHER" id="PTHR37423">
    <property type="entry name" value="SOLUBLE LYTIC MUREIN TRANSGLYCOSYLASE-RELATED"/>
    <property type="match status" value="1"/>
</dbReference>
<comment type="caution">
    <text evidence="5">The sequence shown here is derived from an EMBL/GenBank/DDBJ whole genome shotgun (WGS) entry which is preliminary data.</text>
</comment>
<protein>
    <submittedName>
        <fullName evidence="5">Lytic transglycosylase domain-containing protein</fullName>
    </submittedName>
</protein>
<reference evidence="5 6" key="1">
    <citation type="submission" date="2019-06" db="EMBL/GenBank/DDBJ databases">
        <authorList>
            <person name="Jiang L."/>
        </authorList>
    </citation>
    <scope>NUCLEOTIDE SEQUENCE [LARGE SCALE GENOMIC DNA]</scope>
    <source>
        <strain evidence="5 6">YIM 48858</strain>
    </source>
</reference>
<keyword evidence="3" id="KW-0732">Signal</keyword>
<dbReference type="CDD" id="cd00254">
    <property type="entry name" value="LT-like"/>
    <property type="match status" value="1"/>
</dbReference>
<feature type="chain" id="PRO_5022829810" evidence="3">
    <location>
        <begin position="21"/>
        <end position="316"/>
    </location>
</feature>
<gene>
    <name evidence="5" type="ORF">FHG71_09785</name>
</gene>
<dbReference type="Gene3D" id="1.10.530.10">
    <property type="match status" value="1"/>
</dbReference>
<evidence type="ECO:0000313" key="6">
    <source>
        <dbReference type="Proteomes" id="UP000305709"/>
    </source>
</evidence>
<keyword evidence="6" id="KW-1185">Reference proteome</keyword>
<dbReference type="Proteomes" id="UP000305709">
    <property type="component" value="Unassembled WGS sequence"/>
</dbReference>
<dbReference type="AlphaFoldDB" id="A0A5C4NB54"/>
<evidence type="ECO:0000259" key="4">
    <source>
        <dbReference type="Pfam" id="PF01464"/>
    </source>
</evidence>
<proteinExistence type="inferred from homology"/>
<dbReference type="SUPFAM" id="SSF53955">
    <property type="entry name" value="Lysozyme-like"/>
    <property type="match status" value="1"/>
</dbReference>
<evidence type="ECO:0000256" key="2">
    <source>
        <dbReference type="ARBA" id="ARBA00009387"/>
    </source>
</evidence>
<dbReference type="OrthoDB" id="9815002at2"/>
<dbReference type="InterPro" id="IPR023346">
    <property type="entry name" value="Lysozyme-like_dom_sf"/>
</dbReference>
<dbReference type="PANTHER" id="PTHR37423:SF2">
    <property type="entry name" value="MEMBRANE-BOUND LYTIC MUREIN TRANSGLYCOSYLASE C"/>
    <property type="match status" value="1"/>
</dbReference>
<name>A0A5C4NB54_9RHOB</name>
<evidence type="ECO:0000256" key="3">
    <source>
        <dbReference type="SAM" id="SignalP"/>
    </source>
</evidence>